<evidence type="ECO:0000313" key="4">
    <source>
        <dbReference type="Proteomes" id="UP001164746"/>
    </source>
</evidence>
<organism evidence="3 4">
    <name type="scientific">Mya arenaria</name>
    <name type="common">Soft-shell clam</name>
    <dbReference type="NCBI Taxonomy" id="6604"/>
    <lineage>
        <taxon>Eukaryota</taxon>
        <taxon>Metazoa</taxon>
        <taxon>Spiralia</taxon>
        <taxon>Lophotrochozoa</taxon>
        <taxon>Mollusca</taxon>
        <taxon>Bivalvia</taxon>
        <taxon>Autobranchia</taxon>
        <taxon>Heteroconchia</taxon>
        <taxon>Euheterodonta</taxon>
        <taxon>Imparidentia</taxon>
        <taxon>Neoheterodontei</taxon>
        <taxon>Myida</taxon>
        <taxon>Myoidea</taxon>
        <taxon>Myidae</taxon>
        <taxon>Mya</taxon>
    </lineage>
</organism>
<feature type="domain" description="IgGFc-binding protein N-terminal" evidence="2">
    <location>
        <begin position="13"/>
        <end position="121"/>
    </location>
</feature>
<keyword evidence="1" id="KW-0812">Transmembrane</keyword>
<reference evidence="3" key="1">
    <citation type="submission" date="2022-11" db="EMBL/GenBank/DDBJ databases">
        <title>Centuries of genome instability and evolution in soft-shell clam transmissible cancer (bioRxiv).</title>
        <authorList>
            <person name="Hart S.F.M."/>
            <person name="Yonemitsu M.A."/>
            <person name="Giersch R.M."/>
            <person name="Beal B.F."/>
            <person name="Arriagada G."/>
            <person name="Davis B.W."/>
            <person name="Ostrander E.A."/>
            <person name="Goff S.P."/>
            <person name="Metzger M.J."/>
        </authorList>
    </citation>
    <scope>NUCLEOTIDE SEQUENCE</scope>
    <source>
        <strain evidence="3">MELC-2E11</strain>
        <tissue evidence="3">Siphon/mantle</tissue>
    </source>
</reference>
<name>A0ABY7F7X9_MYAAR</name>
<protein>
    <recommendedName>
        <fullName evidence="2">IgGFc-binding protein N-terminal domain-containing protein</fullName>
    </recommendedName>
</protein>
<feature type="transmembrane region" description="Helical" evidence="1">
    <location>
        <begin position="320"/>
        <end position="346"/>
    </location>
</feature>
<evidence type="ECO:0000256" key="1">
    <source>
        <dbReference type="SAM" id="Phobius"/>
    </source>
</evidence>
<dbReference type="Proteomes" id="UP001164746">
    <property type="component" value="Chromosome 10"/>
</dbReference>
<sequence>MAVHCTNWTFKAHIPPRETLGSHYYLPPLNYTNLNAVAKVMIMTSEDSTVITVRGDYDEFTALPIAGEVYSRNMTDGDLFEITATKPVQVMLEVDFGTLGISVVILPPVSQYSKQFLTPGFGATAIILESSDVDNTGTVTQGLTSIESVRALTYDIPTFSLTVFTDAGNYFILPGDSFYDDLNQILTWMVPLMKIVMKAKLTLPVSILLCDTNATTTSTTPTINVTSSTLPTPAPVQGTPSIPTDSPPTVVPFTTASPVISIATTTDHSGTTSAPVNTCFTECMCPCGWLSGPANYTAEELEEVIRKLTSAPDDRTSSAVIGSAGLAFLIVSLVLVLLLDVSTLAAHFRQLRDNLRQVFNRS</sequence>
<proteinExistence type="predicted"/>
<keyword evidence="4" id="KW-1185">Reference proteome</keyword>
<keyword evidence="1" id="KW-1133">Transmembrane helix</keyword>
<evidence type="ECO:0000259" key="2">
    <source>
        <dbReference type="Pfam" id="PF17517"/>
    </source>
</evidence>
<gene>
    <name evidence="3" type="ORF">MAR_031868</name>
</gene>
<evidence type="ECO:0000313" key="3">
    <source>
        <dbReference type="EMBL" id="WAR17274.1"/>
    </source>
</evidence>
<accession>A0ABY7F7X9</accession>
<dbReference type="InterPro" id="IPR035234">
    <property type="entry name" value="IgGFc-bd_N"/>
</dbReference>
<keyword evidence="1" id="KW-0472">Membrane</keyword>
<dbReference type="EMBL" id="CP111021">
    <property type="protein sequence ID" value="WAR17274.1"/>
    <property type="molecule type" value="Genomic_DNA"/>
</dbReference>
<dbReference type="Pfam" id="PF17517">
    <property type="entry name" value="IgGFc_binding"/>
    <property type="match status" value="1"/>
</dbReference>